<evidence type="ECO:0000256" key="1">
    <source>
        <dbReference type="ARBA" id="ARBA00004141"/>
    </source>
</evidence>
<dbReference type="PANTHER" id="PTHR12483">
    <property type="entry name" value="SOLUTE CARRIER FAMILY 31 COPPER TRANSPORTERS"/>
    <property type="match status" value="1"/>
</dbReference>
<evidence type="ECO:0000256" key="2">
    <source>
        <dbReference type="ARBA" id="ARBA00022692"/>
    </source>
</evidence>
<dbReference type="Pfam" id="PF04145">
    <property type="entry name" value="Ctr"/>
    <property type="match status" value="1"/>
</dbReference>
<dbReference type="PANTHER" id="PTHR12483:SF27">
    <property type="entry name" value="COPPER TRANSPORT PROTEIN CTR1"/>
    <property type="match status" value="1"/>
</dbReference>
<keyword evidence="7" id="KW-1185">Reference proteome</keyword>
<protein>
    <recommendedName>
        <fullName evidence="5">Copper transport protein</fullName>
    </recommendedName>
</protein>
<evidence type="ECO:0000313" key="6">
    <source>
        <dbReference type="EMBL" id="KAG0151967.1"/>
    </source>
</evidence>
<dbReference type="OrthoDB" id="73901at2759"/>
<feature type="transmembrane region" description="Helical" evidence="5">
    <location>
        <begin position="112"/>
        <end position="135"/>
    </location>
</feature>
<dbReference type="Proteomes" id="UP000886653">
    <property type="component" value="Unassembled WGS sequence"/>
</dbReference>
<sequence length="153" mass="17146">MSYFNASLPTTPLWFHGWKPTTTGTTFAACLGLFGLTVLVKILGAIRHQTNLAWSRPQGPDNSSLTQILDKSENNSTVVESLRPHRHQPMPWVAEHEILRGVLSALHAGLEYFLMLAVMTYNIYFFMSIVLGHFFGEVAFGRWNISHAGFGHT</sequence>
<comment type="similarity">
    <text evidence="5">Belongs to the copper transporter (Ctr) (TC 1.A.56) family. SLC31A subfamily.</text>
</comment>
<keyword evidence="5" id="KW-0813">Transport</keyword>
<keyword evidence="5" id="KW-0187">Copper transport</keyword>
<comment type="caution">
    <text evidence="6">The sequence shown here is derived from an EMBL/GenBank/DDBJ whole genome shotgun (WGS) entry which is preliminary data.</text>
</comment>
<evidence type="ECO:0000256" key="3">
    <source>
        <dbReference type="ARBA" id="ARBA00022989"/>
    </source>
</evidence>
<name>A0A9P6NX19_9BASI</name>
<keyword evidence="5" id="KW-0186">Copper</keyword>
<gene>
    <name evidence="6" type="ORF">CROQUDRAFT_36089</name>
</gene>
<evidence type="ECO:0000256" key="5">
    <source>
        <dbReference type="RuleBase" id="RU367022"/>
    </source>
</evidence>
<comment type="subcellular location">
    <subcellularLocation>
        <location evidence="1 5">Membrane</location>
        <topology evidence="1 5">Multi-pass membrane protein</topology>
    </subcellularLocation>
</comment>
<dbReference type="InterPro" id="IPR007274">
    <property type="entry name" value="Cop_transporter"/>
</dbReference>
<keyword evidence="4 5" id="KW-0472">Membrane</keyword>
<keyword evidence="3 5" id="KW-1133">Transmembrane helix</keyword>
<feature type="transmembrane region" description="Helical" evidence="5">
    <location>
        <begin position="26"/>
        <end position="46"/>
    </location>
</feature>
<keyword evidence="2 5" id="KW-0812">Transmembrane</keyword>
<dbReference type="GO" id="GO:0005886">
    <property type="term" value="C:plasma membrane"/>
    <property type="evidence" value="ECO:0007669"/>
    <property type="project" value="TreeGrafter"/>
</dbReference>
<evidence type="ECO:0000313" key="7">
    <source>
        <dbReference type="Proteomes" id="UP000886653"/>
    </source>
</evidence>
<organism evidence="6 7">
    <name type="scientific">Cronartium quercuum f. sp. fusiforme G11</name>
    <dbReference type="NCBI Taxonomy" id="708437"/>
    <lineage>
        <taxon>Eukaryota</taxon>
        <taxon>Fungi</taxon>
        <taxon>Dikarya</taxon>
        <taxon>Basidiomycota</taxon>
        <taxon>Pucciniomycotina</taxon>
        <taxon>Pucciniomycetes</taxon>
        <taxon>Pucciniales</taxon>
        <taxon>Coleosporiaceae</taxon>
        <taxon>Cronartium</taxon>
    </lineage>
</organism>
<dbReference type="EMBL" id="MU167210">
    <property type="protein sequence ID" value="KAG0151967.1"/>
    <property type="molecule type" value="Genomic_DNA"/>
</dbReference>
<dbReference type="AlphaFoldDB" id="A0A9P6NX19"/>
<accession>A0A9P6NX19</accession>
<keyword evidence="5" id="KW-0406">Ion transport</keyword>
<dbReference type="GO" id="GO:0005375">
    <property type="term" value="F:copper ion transmembrane transporter activity"/>
    <property type="evidence" value="ECO:0007669"/>
    <property type="project" value="UniProtKB-UniRule"/>
</dbReference>
<evidence type="ECO:0000256" key="4">
    <source>
        <dbReference type="ARBA" id="ARBA00023136"/>
    </source>
</evidence>
<proteinExistence type="inferred from homology"/>
<reference evidence="6" key="1">
    <citation type="submission" date="2013-11" db="EMBL/GenBank/DDBJ databases">
        <title>Genome sequence of the fusiform rust pathogen reveals effectors for host alternation and coevolution with pine.</title>
        <authorList>
            <consortium name="DOE Joint Genome Institute"/>
            <person name="Smith K."/>
            <person name="Pendleton A."/>
            <person name="Kubisiak T."/>
            <person name="Anderson C."/>
            <person name="Salamov A."/>
            <person name="Aerts A."/>
            <person name="Riley R."/>
            <person name="Clum A."/>
            <person name="Lindquist E."/>
            <person name="Ence D."/>
            <person name="Campbell M."/>
            <person name="Kronenberg Z."/>
            <person name="Feau N."/>
            <person name="Dhillon B."/>
            <person name="Hamelin R."/>
            <person name="Burleigh J."/>
            <person name="Smith J."/>
            <person name="Yandell M."/>
            <person name="Nelson C."/>
            <person name="Grigoriev I."/>
            <person name="Davis J."/>
        </authorList>
    </citation>
    <scope>NUCLEOTIDE SEQUENCE</scope>
    <source>
        <strain evidence="6">G11</strain>
    </source>
</reference>